<protein>
    <submittedName>
        <fullName evidence="7">MFS transporter</fullName>
    </submittedName>
</protein>
<feature type="transmembrane region" description="Helical" evidence="5">
    <location>
        <begin position="357"/>
        <end position="381"/>
    </location>
</feature>
<evidence type="ECO:0000256" key="2">
    <source>
        <dbReference type="ARBA" id="ARBA00022692"/>
    </source>
</evidence>
<keyword evidence="2 5" id="KW-0812">Transmembrane</keyword>
<evidence type="ECO:0000256" key="1">
    <source>
        <dbReference type="ARBA" id="ARBA00004651"/>
    </source>
</evidence>
<dbReference type="Proteomes" id="UP001501257">
    <property type="component" value="Unassembled WGS sequence"/>
</dbReference>
<evidence type="ECO:0000259" key="6">
    <source>
        <dbReference type="PROSITE" id="PS50850"/>
    </source>
</evidence>
<dbReference type="InterPro" id="IPR036259">
    <property type="entry name" value="MFS_trans_sf"/>
</dbReference>
<name>A0ABP9TPF0_9MICC</name>
<accession>A0ABP9TPF0</accession>
<feature type="transmembrane region" description="Helical" evidence="5">
    <location>
        <begin position="298"/>
        <end position="318"/>
    </location>
</feature>
<evidence type="ECO:0000313" key="7">
    <source>
        <dbReference type="EMBL" id="GAA5226870.1"/>
    </source>
</evidence>
<organism evidence="7 8">
    <name type="scientific">Paeniglutamicibacter antarcticus</name>
    <dbReference type="NCBI Taxonomy" id="494023"/>
    <lineage>
        <taxon>Bacteria</taxon>
        <taxon>Bacillati</taxon>
        <taxon>Actinomycetota</taxon>
        <taxon>Actinomycetes</taxon>
        <taxon>Micrococcales</taxon>
        <taxon>Micrococcaceae</taxon>
        <taxon>Paeniglutamicibacter</taxon>
    </lineage>
</organism>
<keyword evidence="4 5" id="KW-0472">Membrane</keyword>
<keyword evidence="3 5" id="KW-1133">Transmembrane helix</keyword>
<comment type="caution">
    <text evidence="7">The sequence shown here is derived from an EMBL/GenBank/DDBJ whole genome shotgun (WGS) entry which is preliminary data.</text>
</comment>
<comment type="subcellular location">
    <subcellularLocation>
        <location evidence="1">Cell membrane</location>
        <topology evidence="1">Multi-pass membrane protein</topology>
    </subcellularLocation>
</comment>
<dbReference type="SUPFAM" id="SSF103473">
    <property type="entry name" value="MFS general substrate transporter"/>
    <property type="match status" value="1"/>
</dbReference>
<gene>
    <name evidence="7" type="ORF">GCM10025778_14030</name>
</gene>
<dbReference type="EMBL" id="BAABLK010000023">
    <property type="protein sequence ID" value="GAA5226870.1"/>
    <property type="molecule type" value="Genomic_DNA"/>
</dbReference>
<dbReference type="Pfam" id="PF07690">
    <property type="entry name" value="MFS_1"/>
    <property type="match status" value="1"/>
</dbReference>
<feature type="transmembrane region" description="Helical" evidence="5">
    <location>
        <begin position="202"/>
        <end position="224"/>
    </location>
</feature>
<keyword evidence="8" id="KW-1185">Reference proteome</keyword>
<proteinExistence type="predicted"/>
<dbReference type="RefSeq" id="WP_345467201.1">
    <property type="nucleotide sequence ID" value="NZ_BAABLK010000023.1"/>
</dbReference>
<feature type="transmembrane region" description="Helical" evidence="5">
    <location>
        <begin position="265"/>
        <end position="286"/>
    </location>
</feature>
<dbReference type="InterPro" id="IPR052952">
    <property type="entry name" value="MFS-Transporter"/>
</dbReference>
<feature type="domain" description="Major facilitator superfamily (MFS) profile" evidence="6">
    <location>
        <begin position="45"/>
        <end position="444"/>
    </location>
</feature>
<dbReference type="InterPro" id="IPR020846">
    <property type="entry name" value="MFS_dom"/>
</dbReference>
<dbReference type="PROSITE" id="PS50850">
    <property type="entry name" value="MFS"/>
    <property type="match status" value="1"/>
</dbReference>
<evidence type="ECO:0000256" key="5">
    <source>
        <dbReference type="SAM" id="Phobius"/>
    </source>
</evidence>
<evidence type="ECO:0000313" key="8">
    <source>
        <dbReference type="Proteomes" id="UP001501257"/>
    </source>
</evidence>
<evidence type="ECO:0000256" key="3">
    <source>
        <dbReference type="ARBA" id="ARBA00022989"/>
    </source>
</evidence>
<dbReference type="PANTHER" id="PTHR23527">
    <property type="entry name" value="BLL3282 PROTEIN"/>
    <property type="match status" value="1"/>
</dbReference>
<evidence type="ECO:0000256" key="4">
    <source>
        <dbReference type="ARBA" id="ARBA00023136"/>
    </source>
</evidence>
<dbReference type="InterPro" id="IPR011701">
    <property type="entry name" value="MFS"/>
</dbReference>
<sequence>MLETAVANAAFVFLALLPAHQRDQGPGLLGLGFVNNPDPSTQNSVWRVPGMPALLSLTAAGFAGFAALLPMAPLWAVRGGADEAGSGLVNGALLLATVLTQGFVPRLLRRLGTGRVLAAGLLLLGAPSLLMLLSDQLGWVLTLSLIRGVGFGILTVTGSAAVAHLVAPARHGAAIGAYGAAIAVPQLLLLPAGPWLAETLGFWMVFALGTLPLLGIVAAPRLALSLREREAQQARHRAIPAIDDLEHPTTSTAQRRWIPGLPDGLLRPMTLLLAVTLAGGALITFAPQMSSSPAGTTGGLALLTATAAVSRSGVGALADRHGTKSFLWPLVLLTVVGLVLAASAVKDPDATQVPVFLLSMALIGIAYGGLQNLTLLLSLSVVRPAQYGTASAVWNMGFDAGTGVGSVLVGALAAGFSFPTALLVTAGISLATLPLALARGPKSPLT</sequence>
<feature type="transmembrane region" description="Helical" evidence="5">
    <location>
        <begin position="45"/>
        <end position="69"/>
    </location>
</feature>
<feature type="transmembrane region" description="Helical" evidence="5">
    <location>
        <begin position="175"/>
        <end position="196"/>
    </location>
</feature>
<feature type="transmembrane region" description="Helical" evidence="5">
    <location>
        <begin position="393"/>
        <end position="414"/>
    </location>
</feature>
<feature type="transmembrane region" description="Helical" evidence="5">
    <location>
        <begin position="116"/>
        <end position="133"/>
    </location>
</feature>
<dbReference type="Gene3D" id="1.20.1250.20">
    <property type="entry name" value="MFS general substrate transporter like domains"/>
    <property type="match status" value="2"/>
</dbReference>
<reference evidence="8" key="1">
    <citation type="journal article" date="2019" name="Int. J. Syst. Evol. Microbiol.">
        <title>The Global Catalogue of Microorganisms (GCM) 10K type strain sequencing project: providing services to taxonomists for standard genome sequencing and annotation.</title>
        <authorList>
            <consortium name="The Broad Institute Genomics Platform"/>
            <consortium name="The Broad Institute Genome Sequencing Center for Infectious Disease"/>
            <person name="Wu L."/>
            <person name="Ma J."/>
        </authorList>
    </citation>
    <scope>NUCLEOTIDE SEQUENCE [LARGE SCALE GENOMIC DNA]</scope>
    <source>
        <strain evidence="8">JCM 18952</strain>
    </source>
</reference>
<dbReference type="PANTHER" id="PTHR23527:SF1">
    <property type="entry name" value="BLL3282 PROTEIN"/>
    <property type="match status" value="1"/>
</dbReference>
<feature type="transmembrane region" description="Helical" evidence="5">
    <location>
        <begin position="325"/>
        <end position="345"/>
    </location>
</feature>
<feature type="transmembrane region" description="Helical" evidence="5">
    <location>
        <begin position="139"/>
        <end position="163"/>
    </location>
</feature>